<evidence type="ECO:0000256" key="3">
    <source>
        <dbReference type="ARBA" id="ARBA00022519"/>
    </source>
</evidence>
<evidence type="ECO:0000256" key="2">
    <source>
        <dbReference type="ARBA" id="ARBA00022475"/>
    </source>
</evidence>
<keyword evidence="3" id="KW-0997">Cell inner membrane</keyword>
<feature type="domain" description="Mce/MlaD" evidence="8">
    <location>
        <begin position="380"/>
        <end position="427"/>
    </location>
</feature>
<dbReference type="AlphaFoldDB" id="A0A0S2SHK8"/>
<reference evidence="10" key="1">
    <citation type="submission" date="2015-10" db="EMBL/GenBank/DDBJ databases">
        <title>Complete Genome Sequence of Aeromonas schubertii strain WL1483.</title>
        <authorList>
            <person name="Liu L."/>
        </authorList>
    </citation>
    <scope>NUCLEOTIDE SEQUENCE [LARGE SCALE GENOMIC DNA]</scope>
    <source>
        <strain evidence="10">WL1483</strain>
    </source>
</reference>
<dbReference type="InterPro" id="IPR003399">
    <property type="entry name" value="Mce/MlaD"/>
</dbReference>
<dbReference type="Pfam" id="PF02470">
    <property type="entry name" value="MlaD"/>
    <property type="match status" value="6"/>
</dbReference>
<evidence type="ECO:0000256" key="4">
    <source>
        <dbReference type="ARBA" id="ARBA00022692"/>
    </source>
</evidence>
<dbReference type="EMBL" id="CP013067">
    <property type="protein sequence ID" value="ALP41191.1"/>
    <property type="molecule type" value="Genomic_DNA"/>
</dbReference>
<evidence type="ECO:0000259" key="8">
    <source>
        <dbReference type="Pfam" id="PF02470"/>
    </source>
</evidence>
<feature type="domain" description="Mce/MlaD" evidence="8">
    <location>
        <begin position="156"/>
        <end position="215"/>
    </location>
</feature>
<dbReference type="KEGG" id="asr:WL1483_1772"/>
<feature type="domain" description="Mce/MlaD" evidence="8">
    <location>
        <begin position="616"/>
        <end position="702"/>
    </location>
</feature>
<gene>
    <name evidence="9" type="ORF">WL1483_1772</name>
</gene>
<evidence type="ECO:0000256" key="1">
    <source>
        <dbReference type="ARBA" id="ARBA00004533"/>
    </source>
</evidence>
<name>A0A0S2SHK8_9GAMM</name>
<evidence type="ECO:0000256" key="5">
    <source>
        <dbReference type="ARBA" id="ARBA00022989"/>
    </source>
</evidence>
<protein>
    <submittedName>
        <fullName evidence="9">Paraquat-inducible protein B</fullName>
    </submittedName>
</protein>
<dbReference type="PANTHER" id="PTHR30462">
    <property type="entry name" value="INTERMEMBRANE TRANSPORT PROTEIN PQIB-RELATED"/>
    <property type="match status" value="1"/>
</dbReference>
<feature type="domain" description="Mce/MlaD" evidence="8">
    <location>
        <begin position="40"/>
        <end position="131"/>
    </location>
</feature>
<dbReference type="InterPro" id="IPR051800">
    <property type="entry name" value="PqiA-PqiB_transport"/>
</dbReference>
<dbReference type="RefSeq" id="WP_060586110.1">
    <property type="nucleotide sequence ID" value="NZ_CP013067.1"/>
</dbReference>
<dbReference type="PANTHER" id="PTHR30462:SF0">
    <property type="entry name" value="INTERMEMBRANE TRANSPORT PROTEIN YEBT"/>
    <property type="match status" value="1"/>
</dbReference>
<reference evidence="9 10" key="2">
    <citation type="journal article" date="2016" name="Genome Announc.">
        <title>Complete Genome Sequence of the Highly Virulent Aeromonas schubertii Strain WL1483, Isolated from Diseased Snakehead Fish (Channa argus) in China.</title>
        <authorList>
            <person name="Liu L."/>
            <person name="Li N."/>
            <person name="Zhang D."/>
            <person name="Fu X."/>
            <person name="Shi C."/>
            <person name="Lin Q."/>
            <person name="Hao G."/>
        </authorList>
    </citation>
    <scope>NUCLEOTIDE SEQUENCE [LARGE SCALE GENOMIC DNA]</scope>
    <source>
        <strain evidence="9 10">WL1483</strain>
    </source>
</reference>
<sequence length="850" mass="90644">MIGAKPVVHRRRWLSPVWLLPALAIMLATGFLYQQYQHAGQLIQIDFEQGNGILPGKTQLRYQGVAVGVVSELDLADDGRKIAVIVKIDKRARALIRKGAQFWLVSPKASLTEISGLETLVSGNYINLLPGSEKAPEASHFDGLSLPPPGWQADGRIVRLLTDTLSGAANGAKVFYRGLEVGSVINTQLADKDSRVQLDLVIDNRYAHLLKKESRFWSVGGIRAGFGPAGVKVEMGNLATILGGGIAFDAPADSPIASREQRFELYPNLVAAERGERIRLQAGELAVREGMSILYNGLEIGRVLAPTEGEQGREFYALIAPEQKGRFTELSTLVLEGADISLSGVAHAERLLTGPVLRLDSLPGKPSDTITVVGRPPLDGPTLTLSADDLSGITEGAPLWFKGMPVGRIEHLTLNRQGQAAVIVKLSGEYRALLEGARFYKAAPLQVEADLSGIRVDSTAASGWIGGGIKMVQVKGARVDTLYPSRELATLASPGRAARSWTLRAAHAEGIGIGTPLYYLGIEAGKVKALKGDGKGVSVTVEISSPFAPLLGEHTRFWRLPAVDARLGGDGVKVKMGNLSTLLRGGIAFANLPGTRRSNDELYANRDEASTTSRMVRLTTDSNPGLSAGTPIRYRGVTIGEITSVGLSPGLGRVELQGRIDERYGDRFLRSGADYQLVQAKLALTGAAHLDTLIKGAYVEAAPGSGALVDHFPLLTTPAAGLRLLLTSPDLRGVSVGAPVLFRKVAVGEVESVALARDGSRVETRVIIAPEYAHLVRTHSRFWNVSGLKADVGLTGGTIEVETVQSLLAGGIAFNTPESGMGAKAASGARFTLYPEAEAQWLMWQPNIKP</sequence>
<evidence type="ECO:0000256" key="6">
    <source>
        <dbReference type="ARBA" id="ARBA00023136"/>
    </source>
</evidence>
<evidence type="ECO:0000313" key="10">
    <source>
        <dbReference type="Proteomes" id="UP000058114"/>
    </source>
</evidence>
<dbReference type="GO" id="GO:0005886">
    <property type="term" value="C:plasma membrane"/>
    <property type="evidence" value="ECO:0007669"/>
    <property type="project" value="UniProtKB-SubCell"/>
</dbReference>
<feature type="domain" description="Mce/MlaD" evidence="8">
    <location>
        <begin position="723"/>
        <end position="781"/>
    </location>
</feature>
<feature type="transmembrane region" description="Helical" evidence="7">
    <location>
        <begin position="12"/>
        <end position="33"/>
    </location>
</feature>
<proteinExistence type="predicted"/>
<dbReference type="Proteomes" id="UP000058114">
    <property type="component" value="Chromosome"/>
</dbReference>
<keyword evidence="2" id="KW-1003">Cell membrane</keyword>
<feature type="domain" description="Mce/MlaD" evidence="8">
    <location>
        <begin position="502"/>
        <end position="554"/>
    </location>
</feature>
<accession>A0A0S2SHK8</accession>
<evidence type="ECO:0000313" key="9">
    <source>
        <dbReference type="EMBL" id="ALP41191.1"/>
    </source>
</evidence>
<comment type="subcellular location">
    <subcellularLocation>
        <location evidence="1">Cell inner membrane</location>
    </subcellularLocation>
</comment>
<dbReference type="PATRIC" id="fig|652.5.peg.2209"/>
<organism evidence="9 10">
    <name type="scientific">Aeromonas schubertii</name>
    <dbReference type="NCBI Taxonomy" id="652"/>
    <lineage>
        <taxon>Bacteria</taxon>
        <taxon>Pseudomonadati</taxon>
        <taxon>Pseudomonadota</taxon>
        <taxon>Gammaproteobacteria</taxon>
        <taxon>Aeromonadales</taxon>
        <taxon>Aeromonadaceae</taxon>
        <taxon>Aeromonas</taxon>
    </lineage>
</organism>
<evidence type="ECO:0000256" key="7">
    <source>
        <dbReference type="SAM" id="Phobius"/>
    </source>
</evidence>
<keyword evidence="5 7" id="KW-1133">Transmembrane helix</keyword>
<keyword evidence="4 7" id="KW-0812">Transmembrane</keyword>
<keyword evidence="6 7" id="KW-0472">Membrane</keyword>